<evidence type="ECO:0000313" key="2">
    <source>
        <dbReference type="EMBL" id="MDI4669167.1"/>
    </source>
</evidence>
<feature type="transmembrane region" description="Helical" evidence="1">
    <location>
        <begin position="65"/>
        <end position="82"/>
    </location>
</feature>
<dbReference type="Proteomes" id="UP001156974">
    <property type="component" value="Unassembled WGS sequence"/>
</dbReference>
<feature type="transmembrane region" description="Helical" evidence="1">
    <location>
        <begin position="121"/>
        <end position="144"/>
    </location>
</feature>
<feature type="transmembrane region" description="Helical" evidence="1">
    <location>
        <begin position="6"/>
        <end position="26"/>
    </location>
</feature>
<name>A0ABT6TZ22_9GAMM</name>
<reference evidence="2 3" key="1">
    <citation type="submission" date="2022-02" db="EMBL/GenBank/DDBJ databases">
        <title>Genome analysis of Beneficial Microorganisms for Coral consortium from Pocillopora damicornis.</title>
        <authorList>
            <person name="Rosado P.M."/>
            <person name="Cardoso P.M."/>
            <person name="Rosado J.G."/>
            <person name="Schultz J."/>
            <person name="Rocha U."/>
            <person name="Costa T.K."/>
            <person name="Peixoto R.S."/>
        </authorList>
    </citation>
    <scope>NUCLEOTIDE SEQUENCE [LARGE SCALE GENOMIC DNA]</scope>
    <source>
        <strain evidence="2 3">BMC5</strain>
    </source>
</reference>
<proteinExistence type="predicted"/>
<evidence type="ECO:0000256" key="1">
    <source>
        <dbReference type="SAM" id="Phobius"/>
    </source>
</evidence>
<accession>A0ABT6TZ22</accession>
<keyword evidence="1" id="KW-0472">Membrane</keyword>
<dbReference type="RefSeq" id="WP_175082431.1">
    <property type="nucleotide sequence ID" value="NZ_JAKUMG010000003.1"/>
</dbReference>
<gene>
    <name evidence="2" type="ORF">MKZ47_08600</name>
</gene>
<organism evidence="2 3">
    <name type="scientific">Pseudoalteromonas shioyasakiensis</name>
    <dbReference type="NCBI Taxonomy" id="1190813"/>
    <lineage>
        <taxon>Bacteria</taxon>
        <taxon>Pseudomonadati</taxon>
        <taxon>Pseudomonadota</taxon>
        <taxon>Gammaproteobacteria</taxon>
        <taxon>Alteromonadales</taxon>
        <taxon>Pseudoalteromonadaceae</taxon>
        <taxon>Pseudoalteromonas</taxon>
    </lineage>
</organism>
<evidence type="ECO:0000313" key="3">
    <source>
        <dbReference type="Proteomes" id="UP001156974"/>
    </source>
</evidence>
<dbReference type="EMBL" id="JAKUMG010000003">
    <property type="protein sequence ID" value="MDI4669167.1"/>
    <property type="molecule type" value="Genomic_DNA"/>
</dbReference>
<keyword evidence="1" id="KW-0812">Transmembrane</keyword>
<keyword evidence="1" id="KW-1133">Transmembrane helix</keyword>
<feature type="transmembrane region" description="Helical" evidence="1">
    <location>
        <begin position="38"/>
        <end position="59"/>
    </location>
</feature>
<sequence>MYIDAFLGDLLGAFIEWGFLMAFLFNLAININKTDSRVLALSFIMMVSYFISGFVKLSIYSYLNWLYFDLLTIFVILAWMYFAKVANFYGTTYILFGLTLNSILMLSIYIDIFIYENKSEWFLWTLYSFGVNTVDVTMILVLLFNKDFLKLHRVVCMNFSKEKVKSFG</sequence>
<protein>
    <submittedName>
        <fullName evidence="2">Uncharacterized protein</fullName>
    </submittedName>
</protein>
<feature type="transmembrane region" description="Helical" evidence="1">
    <location>
        <begin position="94"/>
        <end position="115"/>
    </location>
</feature>
<comment type="caution">
    <text evidence="2">The sequence shown here is derived from an EMBL/GenBank/DDBJ whole genome shotgun (WGS) entry which is preliminary data.</text>
</comment>
<keyword evidence="3" id="KW-1185">Reference proteome</keyword>